<organism evidence="1 2">
    <name type="scientific">Caulobacter phage CcrBL10</name>
    <dbReference type="NCBI Taxonomy" id="2283269"/>
    <lineage>
        <taxon>Viruses</taxon>
        <taxon>Duplodnaviria</taxon>
        <taxon>Heunggongvirae</taxon>
        <taxon>Uroviricota</taxon>
        <taxon>Caudoviricetes</taxon>
        <taxon>Jeanschmidtviridae</taxon>
        <taxon>Poindextervirus</taxon>
        <taxon>Poindextervirus BL10</taxon>
    </lineage>
</organism>
<evidence type="ECO:0000313" key="1">
    <source>
        <dbReference type="EMBL" id="AXQ68515.1"/>
    </source>
</evidence>
<protein>
    <submittedName>
        <fullName evidence="1">Uncharacterized protein</fullName>
    </submittedName>
</protein>
<dbReference type="EMBL" id="MH588544">
    <property type="protein sequence ID" value="AXQ68515.1"/>
    <property type="molecule type" value="Genomic_DNA"/>
</dbReference>
<evidence type="ECO:0000313" key="2">
    <source>
        <dbReference type="Proteomes" id="UP000258997"/>
    </source>
</evidence>
<sequence length="376" mass="42114">MPRYSVVDKYVKGKRLTQAQFRRLIVDTVGKVNALYPDSEGARARQIAEALGDPTWLEADNLQVLAQTLVNLRGQKHLHSPARGAYVVNKSRTDMGMDVPEQFERIFHETLVENGGFAQTKTLIAALRVDKGTYGERAAARVLAGSDLCQPHFTGSVWALRNLPPEELAHIPMLGRWVKLRLLYAYRMIMSAKNLKEVDDLAEAEANRHFKRVGSAFRHVLDMIGADLVEEMPDMPLLEEALVEMLEKHPNAGTLRVAATDPYETWGAEYARLKAKGWTDAEIDDKRQSVLDGLLFTMFDWFCDGDPFAHAVAPIGFYTAFADFAGLDAAQLSRGIMEWNLQETSWMKSRLAKAPAIWEAFPEYADLAGSAEKQEA</sequence>
<name>A0A385EBZ2_9CAUD</name>
<gene>
    <name evidence="1" type="ORF">CcrBL10_gp311</name>
</gene>
<keyword evidence="2" id="KW-1185">Reference proteome</keyword>
<reference evidence="1 2" key="1">
    <citation type="submission" date="2018-07" db="EMBL/GenBank/DDBJ databases">
        <title>Giant CbK-like Caulobacter bacteriophages have genetically divergent genomes.</title>
        <authorList>
            <person name="Wilson K.M."/>
            <person name="Ely B."/>
        </authorList>
    </citation>
    <scope>NUCLEOTIDE SEQUENCE [LARGE SCALE GENOMIC DNA]</scope>
</reference>
<accession>A0A385EBZ2</accession>
<dbReference type="Proteomes" id="UP000258997">
    <property type="component" value="Segment"/>
</dbReference>
<proteinExistence type="predicted"/>